<keyword evidence="5 9" id="KW-0220">Diaminopimelate biosynthesis</keyword>
<dbReference type="FunFam" id="3.30.360.10:FF:000009">
    <property type="entry name" value="4-hydroxy-tetrahydrodipicolinate reductase"/>
    <property type="match status" value="1"/>
</dbReference>
<comment type="catalytic activity">
    <reaction evidence="9">
        <text>(S)-2,3,4,5-tetrahydrodipicolinate + NAD(+) + H2O = (2S,4S)-4-hydroxy-2,3,4,5-tetrahydrodipicolinate + NADH + H(+)</text>
        <dbReference type="Rhea" id="RHEA:35323"/>
        <dbReference type="ChEBI" id="CHEBI:15377"/>
        <dbReference type="ChEBI" id="CHEBI:15378"/>
        <dbReference type="ChEBI" id="CHEBI:16845"/>
        <dbReference type="ChEBI" id="CHEBI:57540"/>
        <dbReference type="ChEBI" id="CHEBI:57945"/>
        <dbReference type="ChEBI" id="CHEBI:67139"/>
        <dbReference type="EC" id="1.17.1.8"/>
    </reaction>
</comment>
<dbReference type="AlphaFoldDB" id="A0A0L0WF18"/>
<evidence type="ECO:0000256" key="6">
    <source>
        <dbReference type="ARBA" id="ARBA00023002"/>
    </source>
</evidence>
<dbReference type="PANTHER" id="PTHR20836">
    <property type="entry name" value="DIHYDRODIPICOLINATE REDUCTASE"/>
    <property type="match status" value="1"/>
</dbReference>
<dbReference type="RefSeq" id="WP_050353751.1">
    <property type="nucleotide sequence ID" value="NZ_LGSS01000001.1"/>
</dbReference>
<protein>
    <recommendedName>
        <fullName evidence="9 10">4-hydroxy-tetrahydrodipicolinate reductase</fullName>
        <shortName evidence="9">HTPA reductase</shortName>
        <ecNumber evidence="9 10">1.17.1.8</ecNumber>
    </recommendedName>
</protein>
<dbReference type="InterPro" id="IPR000846">
    <property type="entry name" value="DapB_N"/>
</dbReference>
<reference evidence="14" key="1">
    <citation type="submission" date="2015-07" db="EMBL/GenBank/DDBJ databases">
        <title>Draft genome sequence of the purine-degrading Gottschalkia purinilyticum DSM 1384 (formerly Clostridium purinilyticum).</title>
        <authorList>
            <person name="Poehlein A."/>
            <person name="Schiel-Bengelsdorf B."/>
            <person name="Bengelsdorf F.R."/>
            <person name="Daniel R."/>
            <person name="Duerre P."/>
        </authorList>
    </citation>
    <scope>NUCLEOTIDE SEQUENCE [LARGE SCALE GENOMIC DNA]</scope>
    <source>
        <strain evidence="14">DSM 1384</strain>
    </source>
</reference>
<keyword evidence="6 9" id="KW-0560">Oxidoreductase</keyword>
<feature type="active site" description="Proton donor" evidence="9">
    <location>
        <position position="145"/>
    </location>
</feature>
<feature type="binding site" evidence="9">
    <location>
        <position position="34"/>
    </location>
    <ligand>
        <name>NAD(+)</name>
        <dbReference type="ChEBI" id="CHEBI:57540"/>
    </ligand>
</feature>
<dbReference type="GO" id="GO:0019877">
    <property type="term" value="P:diaminopimelate biosynthetic process"/>
    <property type="evidence" value="ECO:0007669"/>
    <property type="project" value="UniProtKB-UniRule"/>
</dbReference>
<evidence type="ECO:0000313" key="13">
    <source>
        <dbReference type="EMBL" id="KNF10021.1"/>
    </source>
</evidence>
<dbReference type="STRING" id="1503.CLPU_1c01860"/>
<dbReference type="InterPro" id="IPR036291">
    <property type="entry name" value="NAD(P)-bd_dom_sf"/>
</dbReference>
<dbReference type="Gene3D" id="3.30.360.10">
    <property type="entry name" value="Dihydrodipicolinate Reductase, domain 2"/>
    <property type="match status" value="1"/>
</dbReference>
<feature type="domain" description="Dihydrodipicolinate reductase N-terminal" evidence="11">
    <location>
        <begin position="3"/>
        <end position="112"/>
    </location>
</feature>
<dbReference type="Pfam" id="PF01113">
    <property type="entry name" value="DapB_N"/>
    <property type="match status" value="1"/>
</dbReference>
<dbReference type="Proteomes" id="UP000037267">
    <property type="component" value="Unassembled WGS sequence"/>
</dbReference>
<feature type="active site" description="Proton donor/acceptor" evidence="9">
    <location>
        <position position="141"/>
    </location>
</feature>
<comment type="caution">
    <text evidence="13">The sequence shown here is derived from an EMBL/GenBank/DDBJ whole genome shotgun (WGS) entry which is preliminary data.</text>
</comment>
<dbReference type="UniPathway" id="UPA00034">
    <property type="reaction ID" value="UER00018"/>
</dbReference>
<dbReference type="InterPro" id="IPR022664">
    <property type="entry name" value="DapB_N_CS"/>
</dbReference>
<dbReference type="PIRSF" id="PIRSF000161">
    <property type="entry name" value="DHPR"/>
    <property type="match status" value="1"/>
</dbReference>
<feature type="binding site" evidence="9">
    <location>
        <begin position="151"/>
        <end position="152"/>
    </location>
    <ligand>
        <name>(S)-2,3,4,5-tetrahydrodipicolinate</name>
        <dbReference type="ChEBI" id="CHEBI:16845"/>
    </ligand>
</feature>
<dbReference type="EC" id="1.17.1.8" evidence="9 10"/>
<dbReference type="PATRIC" id="fig|1503.3.peg.1057"/>
<accession>A0A0L0WF18</accession>
<evidence type="ECO:0000256" key="8">
    <source>
        <dbReference type="ARBA" id="ARBA00023154"/>
    </source>
</evidence>
<dbReference type="OrthoDB" id="9790352at2"/>
<keyword evidence="8 9" id="KW-0457">Lysine biosynthesis</keyword>
<comment type="function">
    <text evidence="9">Catalyzes the conversion of 4-hydroxy-tetrahydrodipicolinate (HTPA) to tetrahydrodipicolinate.</text>
</comment>
<feature type="binding site" evidence="9">
    <location>
        <begin position="85"/>
        <end position="87"/>
    </location>
    <ligand>
        <name>NAD(+)</name>
        <dbReference type="ChEBI" id="CHEBI:57540"/>
    </ligand>
</feature>
<keyword evidence="3 9" id="KW-0028">Amino-acid biosynthesis</keyword>
<evidence type="ECO:0000256" key="2">
    <source>
        <dbReference type="ARBA" id="ARBA00022490"/>
    </source>
</evidence>
<name>A0A0L0WF18_GOTPU</name>
<evidence type="ECO:0000256" key="7">
    <source>
        <dbReference type="ARBA" id="ARBA00023027"/>
    </source>
</evidence>
<dbReference type="InterPro" id="IPR023940">
    <property type="entry name" value="DHDPR_bac"/>
</dbReference>
<dbReference type="InterPro" id="IPR022663">
    <property type="entry name" value="DapB_C"/>
</dbReference>
<dbReference type="GO" id="GO:0005829">
    <property type="term" value="C:cytosol"/>
    <property type="evidence" value="ECO:0007669"/>
    <property type="project" value="TreeGrafter"/>
</dbReference>
<comment type="pathway">
    <text evidence="9">Amino-acid biosynthesis; L-lysine biosynthesis via DAP pathway; (S)-tetrahydrodipicolinate from L-aspartate: step 4/4.</text>
</comment>
<evidence type="ECO:0000313" key="14">
    <source>
        <dbReference type="Proteomes" id="UP000037267"/>
    </source>
</evidence>
<keyword evidence="7 9" id="KW-0520">NAD</keyword>
<feature type="domain" description="Dihydrodipicolinate reductase C-terminal" evidence="12">
    <location>
        <begin position="115"/>
        <end position="247"/>
    </location>
</feature>
<comment type="subunit">
    <text evidence="9">Homotetramer.</text>
</comment>
<evidence type="ECO:0000256" key="9">
    <source>
        <dbReference type="HAMAP-Rule" id="MF_00102"/>
    </source>
</evidence>
<evidence type="ECO:0000256" key="3">
    <source>
        <dbReference type="ARBA" id="ARBA00022605"/>
    </source>
</evidence>
<dbReference type="NCBIfam" id="TIGR00036">
    <property type="entry name" value="dapB"/>
    <property type="match status" value="1"/>
</dbReference>
<comment type="caution">
    <text evidence="9">Lacks conserved residue(s) required for the propagation of feature annotation.</text>
</comment>
<keyword evidence="4 9" id="KW-0521">NADP</keyword>
<evidence type="ECO:0000256" key="1">
    <source>
        <dbReference type="ARBA" id="ARBA00006642"/>
    </source>
</evidence>
<evidence type="ECO:0000256" key="4">
    <source>
        <dbReference type="ARBA" id="ARBA00022857"/>
    </source>
</evidence>
<dbReference type="GO" id="GO:0009089">
    <property type="term" value="P:lysine biosynthetic process via diaminopimelate"/>
    <property type="evidence" value="ECO:0007669"/>
    <property type="project" value="UniProtKB-UniRule"/>
</dbReference>
<keyword evidence="2 9" id="KW-0963">Cytoplasm</keyword>
<evidence type="ECO:0000256" key="5">
    <source>
        <dbReference type="ARBA" id="ARBA00022915"/>
    </source>
</evidence>
<comment type="similarity">
    <text evidence="1 9">Belongs to the DapB family.</text>
</comment>
<dbReference type="PANTHER" id="PTHR20836:SF7">
    <property type="entry name" value="4-HYDROXY-TETRAHYDRODIPICOLINATE REDUCTASE"/>
    <property type="match status" value="1"/>
</dbReference>
<dbReference type="PROSITE" id="PS01298">
    <property type="entry name" value="DAPB"/>
    <property type="match status" value="1"/>
</dbReference>
<comment type="catalytic activity">
    <reaction evidence="9">
        <text>(S)-2,3,4,5-tetrahydrodipicolinate + NADP(+) + H2O = (2S,4S)-4-hydroxy-2,3,4,5-tetrahydrodipicolinate + NADPH + H(+)</text>
        <dbReference type="Rhea" id="RHEA:35331"/>
        <dbReference type="ChEBI" id="CHEBI:15377"/>
        <dbReference type="ChEBI" id="CHEBI:15378"/>
        <dbReference type="ChEBI" id="CHEBI:16845"/>
        <dbReference type="ChEBI" id="CHEBI:57783"/>
        <dbReference type="ChEBI" id="CHEBI:58349"/>
        <dbReference type="ChEBI" id="CHEBI:67139"/>
        <dbReference type="EC" id="1.17.1.8"/>
    </reaction>
</comment>
<evidence type="ECO:0000256" key="10">
    <source>
        <dbReference type="NCBIfam" id="TIGR00036"/>
    </source>
</evidence>
<comment type="subcellular location">
    <subcellularLocation>
        <location evidence="9">Cytoplasm</location>
    </subcellularLocation>
</comment>
<organism evidence="13 14">
    <name type="scientific">Gottschalkia purinilytica</name>
    <name type="common">Clostridium purinilyticum</name>
    <dbReference type="NCBI Taxonomy" id="1503"/>
    <lineage>
        <taxon>Bacteria</taxon>
        <taxon>Bacillati</taxon>
        <taxon>Bacillota</taxon>
        <taxon>Tissierellia</taxon>
        <taxon>Tissierellales</taxon>
        <taxon>Gottschalkiaceae</taxon>
        <taxon>Gottschalkia</taxon>
    </lineage>
</organism>
<feature type="binding site" evidence="9">
    <location>
        <begin position="109"/>
        <end position="112"/>
    </location>
    <ligand>
        <name>NAD(+)</name>
        <dbReference type="ChEBI" id="CHEBI:57540"/>
    </ligand>
</feature>
<dbReference type="EMBL" id="LGSS01000001">
    <property type="protein sequence ID" value="KNF10021.1"/>
    <property type="molecule type" value="Genomic_DNA"/>
</dbReference>
<dbReference type="GO" id="GO:0051287">
    <property type="term" value="F:NAD binding"/>
    <property type="evidence" value="ECO:0007669"/>
    <property type="project" value="UniProtKB-UniRule"/>
</dbReference>
<dbReference type="Pfam" id="PF05173">
    <property type="entry name" value="DapB_C"/>
    <property type="match status" value="1"/>
</dbReference>
<dbReference type="HAMAP" id="MF_00102">
    <property type="entry name" value="DapB"/>
    <property type="match status" value="1"/>
</dbReference>
<feature type="binding site" evidence="9">
    <location>
        <begin position="8"/>
        <end position="13"/>
    </location>
    <ligand>
        <name>NAD(+)</name>
        <dbReference type="ChEBI" id="CHEBI:57540"/>
    </ligand>
</feature>
<dbReference type="GO" id="GO:0016726">
    <property type="term" value="F:oxidoreductase activity, acting on CH or CH2 groups, NAD or NADP as acceptor"/>
    <property type="evidence" value="ECO:0007669"/>
    <property type="project" value="UniProtKB-UniRule"/>
</dbReference>
<dbReference type="SUPFAM" id="SSF51735">
    <property type="entry name" value="NAD(P)-binding Rossmann-fold domains"/>
    <property type="match status" value="1"/>
</dbReference>
<dbReference type="Gene3D" id="3.40.50.720">
    <property type="entry name" value="NAD(P)-binding Rossmann-like Domain"/>
    <property type="match status" value="1"/>
</dbReference>
<comment type="caution">
    <text evidence="9">Was originally thought to be a dihydrodipicolinate reductase (DHDPR), catalyzing the conversion of dihydrodipicolinate to tetrahydrodipicolinate. However, it was shown in E.coli that the substrate of the enzymatic reaction is not dihydrodipicolinate (DHDP) but in fact (2S,4S)-4-hydroxy-2,3,4,5-tetrahydrodipicolinic acid (HTPA), the product released by the DapA-catalyzed reaction.</text>
</comment>
<sequence length="251" mass="27356">MLKLILCGCNGKMGQVITQVVDENNNFEIVAGIDTWLGIDNKYPVYEDINKFSGEADAIIDFSNPASLPSLLKYSTEKKVPLVIASTGYSNEEIESIKEASKNVPILYSGNMSLGINILINLVKKAASALEGFDIEIIEKHHNKKIDAPSGTAYMIANAINEELNNSKNFTFGREGNDSKRQPDEIGIHAVRGGTIVGEHSVIFAGLDEIVEIKHTAMSKRIFAVGSVNAAKFIADKSPGLYSMDDLFNEN</sequence>
<dbReference type="CDD" id="cd02274">
    <property type="entry name" value="DHDPR_N"/>
    <property type="match status" value="1"/>
</dbReference>
<evidence type="ECO:0000259" key="12">
    <source>
        <dbReference type="Pfam" id="PF05173"/>
    </source>
</evidence>
<gene>
    <name evidence="9 13" type="primary">dapB</name>
    <name evidence="13" type="ORF">CLPU_1c01860</name>
</gene>
<proteinExistence type="inferred from homology"/>
<dbReference type="SUPFAM" id="SSF55347">
    <property type="entry name" value="Glyceraldehyde-3-phosphate dehydrogenase-like, C-terminal domain"/>
    <property type="match status" value="1"/>
</dbReference>
<feature type="binding site" evidence="9">
    <location>
        <position position="142"/>
    </location>
    <ligand>
        <name>(S)-2,3,4,5-tetrahydrodipicolinate</name>
        <dbReference type="ChEBI" id="CHEBI:16845"/>
    </ligand>
</feature>
<dbReference type="GO" id="GO:0050661">
    <property type="term" value="F:NADP binding"/>
    <property type="evidence" value="ECO:0007669"/>
    <property type="project" value="UniProtKB-UniRule"/>
</dbReference>
<keyword evidence="14" id="KW-1185">Reference proteome</keyword>
<evidence type="ECO:0000259" key="11">
    <source>
        <dbReference type="Pfam" id="PF01113"/>
    </source>
</evidence>
<dbReference type="GO" id="GO:0008839">
    <property type="term" value="F:4-hydroxy-tetrahydrodipicolinate reductase"/>
    <property type="evidence" value="ECO:0007669"/>
    <property type="project" value="UniProtKB-UniRule"/>
</dbReference>